<proteinExistence type="predicted"/>
<dbReference type="Pfam" id="PF11265">
    <property type="entry name" value="Med25_VWA"/>
    <property type="match status" value="1"/>
</dbReference>
<sequence>MVAGSALMEPSSKPGPNQVADVVFVIEGTANLGPYFESLRKNYILPAIEYFNGGGQAPPQGPILRLTNPGANPQLRSLLLSQQQPVRVSVSLQQGGVSHMPGMMSHQGLGQQLVHQTPGGGAQMQGQWRQPMAGQMMMPGGQRGAVPQPGMPQVSSIMEDEVLMDLI</sequence>
<accession>A0A3Q0R729</accession>
<reference evidence="2" key="1">
    <citation type="submission" date="2025-08" db="UniProtKB">
        <authorList>
            <consortium name="Ensembl"/>
        </authorList>
    </citation>
    <scope>IDENTIFICATION</scope>
</reference>
<dbReference type="InterPro" id="IPR021419">
    <property type="entry name" value="Mediator_Med25_VWA"/>
</dbReference>
<dbReference type="GeneTree" id="ENSGT00940000160439"/>
<dbReference type="Ensembl" id="ENSACIT00000008170.1">
    <property type="protein sequence ID" value="ENSACIP00000007934.1"/>
    <property type="gene ID" value="ENSACIG00000006129.1"/>
</dbReference>
<reference evidence="2" key="2">
    <citation type="submission" date="2025-09" db="UniProtKB">
        <authorList>
            <consortium name="Ensembl"/>
        </authorList>
    </citation>
    <scope>IDENTIFICATION</scope>
</reference>
<keyword evidence="3" id="KW-1185">Reference proteome</keyword>
<evidence type="ECO:0000313" key="3">
    <source>
        <dbReference type="Proteomes" id="UP000261340"/>
    </source>
</evidence>
<name>A0A3Q0R729_AMPCI</name>
<dbReference type="Proteomes" id="UP000261340">
    <property type="component" value="Unplaced"/>
</dbReference>
<organism evidence="2 3">
    <name type="scientific">Amphilophus citrinellus</name>
    <name type="common">Midas cichlid</name>
    <name type="synonym">Cichlasoma citrinellum</name>
    <dbReference type="NCBI Taxonomy" id="61819"/>
    <lineage>
        <taxon>Eukaryota</taxon>
        <taxon>Metazoa</taxon>
        <taxon>Chordata</taxon>
        <taxon>Craniata</taxon>
        <taxon>Vertebrata</taxon>
        <taxon>Euteleostomi</taxon>
        <taxon>Actinopterygii</taxon>
        <taxon>Neopterygii</taxon>
        <taxon>Teleostei</taxon>
        <taxon>Neoteleostei</taxon>
        <taxon>Acanthomorphata</taxon>
        <taxon>Ovalentaria</taxon>
        <taxon>Cichlomorphae</taxon>
        <taxon>Cichliformes</taxon>
        <taxon>Cichlidae</taxon>
        <taxon>New World cichlids</taxon>
        <taxon>Cichlasomatinae</taxon>
        <taxon>Heroini</taxon>
        <taxon>Amphilophus</taxon>
    </lineage>
</organism>
<evidence type="ECO:0000313" key="2">
    <source>
        <dbReference type="Ensembl" id="ENSACIP00000007934.1"/>
    </source>
</evidence>
<dbReference type="AlphaFoldDB" id="A0A3Q0R729"/>
<evidence type="ECO:0000259" key="1">
    <source>
        <dbReference type="Pfam" id="PF11265"/>
    </source>
</evidence>
<protein>
    <submittedName>
        <fullName evidence="2">Mediator complex subunit 25</fullName>
    </submittedName>
</protein>
<feature type="domain" description="Mediator of RNA polymerase II transcription subunit 25 von Willebrand factor type A" evidence="1">
    <location>
        <begin position="17"/>
        <end position="55"/>
    </location>
</feature>